<accession>A0A4S8N3D9</accession>
<dbReference type="Proteomes" id="UP000307087">
    <property type="component" value="Unassembled WGS sequence"/>
</dbReference>
<keyword evidence="4" id="KW-1185">Reference proteome</keyword>
<dbReference type="RefSeq" id="WP_136564063.1">
    <property type="nucleotide sequence ID" value="NZ_BAABLS010000007.1"/>
</dbReference>
<evidence type="ECO:0000313" key="3">
    <source>
        <dbReference type="EMBL" id="THV09234.1"/>
    </source>
</evidence>
<keyword evidence="2" id="KW-0472">Membrane</keyword>
<name>A0A4S8N3D9_9ACTN</name>
<protein>
    <submittedName>
        <fullName evidence="3">Uncharacterized protein</fullName>
    </submittedName>
</protein>
<evidence type="ECO:0000256" key="2">
    <source>
        <dbReference type="SAM" id="Phobius"/>
    </source>
</evidence>
<dbReference type="AlphaFoldDB" id="A0A4S8N3D9"/>
<sequence length="112" mass="11334">MANEETGSPALAQMIHQTQLFTWLVRTAGNVLAVLVLTPVALGIVGGIIDADGGGAAAGAGLGVVLSIIILLVWLPRTTAPFPSDAVLDLLDANDEPPSPGSASLKNLGPDR</sequence>
<feature type="region of interest" description="Disordered" evidence="1">
    <location>
        <begin position="93"/>
        <end position="112"/>
    </location>
</feature>
<feature type="transmembrane region" description="Helical" evidence="2">
    <location>
        <begin position="23"/>
        <end position="49"/>
    </location>
</feature>
<organism evidence="3 4">
    <name type="scientific">Nocardioides caeni</name>
    <dbReference type="NCBI Taxonomy" id="574700"/>
    <lineage>
        <taxon>Bacteria</taxon>
        <taxon>Bacillati</taxon>
        <taxon>Actinomycetota</taxon>
        <taxon>Actinomycetes</taxon>
        <taxon>Propionibacteriales</taxon>
        <taxon>Nocardioidaceae</taxon>
        <taxon>Nocardioides</taxon>
    </lineage>
</organism>
<keyword evidence="2" id="KW-1133">Transmembrane helix</keyword>
<feature type="transmembrane region" description="Helical" evidence="2">
    <location>
        <begin position="55"/>
        <end position="75"/>
    </location>
</feature>
<evidence type="ECO:0000313" key="4">
    <source>
        <dbReference type="Proteomes" id="UP000307087"/>
    </source>
</evidence>
<gene>
    <name evidence="3" type="ORF">E9934_16825</name>
</gene>
<comment type="caution">
    <text evidence="3">The sequence shown here is derived from an EMBL/GenBank/DDBJ whole genome shotgun (WGS) entry which is preliminary data.</text>
</comment>
<dbReference type="EMBL" id="STGW01000015">
    <property type="protein sequence ID" value="THV09234.1"/>
    <property type="molecule type" value="Genomic_DNA"/>
</dbReference>
<reference evidence="3 4" key="1">
    <citation type="journal article" date="2009" name="Int. J. Syst. Evol. Microbiol.">
        <title>Nocardioides caeni sp. nov., isolated from wastewater.</title>
        <authorList>
            <person name="Yoon J.H."/>
            <person name="Kang S.J."/>
            <person name="Park S."/>
            <person name="Kim W."/>
            <person name="Oh T.K."/>
        </authorList>
    </citation>
    <scope>NUCLEOTIDE SEQUENCE [LARGE SCALE GENOMIC DNA]</scope>
    <source>
        <strain evidence="3 4">DSM 23134</strain>
    </source>
</reference>
<evidence type="ECO:0000256" key="1">
    <source>
        <dbReference type="SAM" id="MobiDB-lite"/>
    </source>
</evidence>
<proteinExistence type="predicted"/>
<keyword evidence="2" id="KW-0812">Transmembrane</keyword>